<dbReference type="InterPro" id="IPR008011">
    <property type="entry name" value="Complex1_LYR_dom"/>
</dbReference>
<evidence type="ECO:0000259" key="1">
    <source>
        <dbReference type="Pfam" id="PF05347"/>
    </source>
</evidence>
<dbReference type="CDD" id="cd20267">
    <property type="entry name" value="Complex1_LYR_LYRM7"/>
    <property type="match status" value="1"/>
</dbReference>
<sequence>MAVRVFNEGLGRAALQWRNFTKFPLLRSLHEGPDTVEELLDRHVENSKRSRDDEDKGLARRRLTSTRREALTLYRDILRATRLFVWPNEKGVLWRDILRANARQEFEEARHERDPKIIARLLVGGRDAVQAAVDKAVEKHRQIVERERSGDSTRS</sequence>
<reference evidence="2" key="1">
    <citation type="submission" date="2015-02" db="EMBL/GenBank/DDBJ databases">
        <title>A transcriptome of Wollemia nobilis - a relic of Gondwana.</title>
        <authorList>
            <person name="Chia J.Y."/>
            <person name="Leong Y.S."/>
            <person name="Abdul Karim S."/>
            <person name="Wan Azmi N."/>
            <person name="Hercus R."/>
            <person name="Croft L."/>
        </authorList>
    </citation>
    <scope>NUCLEOTIDE SEQUENCE</scope>
    <source>
        <strain evidence="2">MaeBrown</strain>
        <tissue evidence="2">Leaf</tissue>
    </source>
</reference>
<dbReference type="GO" id="GO:0005739">
    <property type="term" value="C:mitochondrion"/>
    <property type="evidence" value="ECO:0007669"/>
    <property type="project" value="GOC"/>
</dbReference>
<dbReference type="Pfam" id="PF05347">
    <property type="entry name" value="Complex1_LYR"/>
    <property type="match status" value="1"/>
</dbReference>
<dbReference type="PANTHER" id="PTHR47484">
    <property type="entry name" value="COMPLEX 1 PROTEIN CONTAINING PROTEIN, EXPRESSED"/>
    <property type="match status" value="1"/>
</dbReference>
<feature type="domain" description="Complex 1 LYR protein" evidence="1">
    <location>
        <begin position="68"/>
        <end position="129"/>
    </location>
</feature>
<protein>
    <submittedName>
        <fullName evidence="2">TSA: Wollemia nobilis Ref_Wollemi_Transcript_737_784 transcribed RNA sequence</fullName>
    </submittedName>
</protein>
<dbReference type="PANTHER" id="PTHR47484:SF1">
    <property type="entry name" value="COMPLEX 1 PROTEIN CONTAINING PROTEIN, EXPRESSED"/>
    <property type="match status" value="1"/>
</dbReference>
<dbReference type="GO" id="GO:0034551">
    <property type="term" value="P:mitochondrial respiratory chain complex III assembly"/>
    <property type="evidence" value="ECO:0007669"/>
    <property type="project" value="InterPro"/>
</dbReference>
<proteinExistence type="predicted"/>
<dbReference type="EMBL" id="GCHU01000729">
    <property type="protein sequence ID" value="JAG89554.1"/>
    <property type="molecule type" value="Transcribed_RNA"/>
</dbReference>
<dbReference type="InterPro" id="IPR045298">
    <property type="entry name" value="Complex1_LYR_LYRM7"/>
</dbReference>
<dbReference type="AlphaFoldDB" id="A0A0C9RZD9"/>
<accession>A0A0C9RZD9</accession>
<name>A0A0C9RZD9_9CONI</name>
<organism evidence="2">
    <name type="scientific">Wollemia nobilis</name>
    <dbReference type="NCBI Taxonomy" id="56998"/>
    <lineage>
        <taxon>Eukaryota</taxon>
        <taxon>Viridiplantae</taxon>
        <taxon>Streptophyta</taxon>
        <taxon>Embryophyta</taxon>
        <taxon>Tracheophyta</taxon>
        <taxon>Spermatophyta</taxon>
        <taxon>Pinopsida</taxon>
        <taxon>Pinidae</taxon>
        <taxon>Conifers II</taxon>
        <taxon>Araucariales</taxon>
        <taxon>Araucariaceae</taxon>
        <taxon>Wollemia</taxon>
    </lineage>
</organism>
<evidence type="ECO:0000313" key="2">
    <source>
        <dbReference type="EMBL" id="JAG89554.1"/>
    </source>
</evidence>